<dbReference type="PANTHER" id="PTHR37984">
    <property type="entry name" value="PROTEIN CBG26694"/>
    <property type="match status" value="1"/>
</dbReference>
<dbReference type="InterPro" id="IPR012337">
    <property type="entry name" value="RNaseH-like_sf"/>
</dbReference>
<dbReference type="RefSeq" id="XP_070851620.1">
    <property type="nucleotide sequence ID" value="XM_070995519.1"/>
</dbReference>
<dbReference type="InterPro" id="IPR050951">
    <property type="entry name" value="Retrovirus_Pol_polyprotein"/>
</dbReference>
<dbReference type="Pfam" id="PF00665">
    <property type="entry name" value="rve"/>
    <property type="match status" value="1"/>
</dbReference>
<keyword evidence="2" id="KW-1185">Reference proteome</keyword>
<evidence type="ECO:0000313" key="2">
    <source>
        <dbReference type="Proteomes" id="UP001652628"/>
    </source>
</evidence>
<dbReference type="PANTHER" id="PTHR37984:SF5">
    <property type="entry name" value="PROTEIN NYNRIN-LIKE"/>
    <property type="match status" value="1"/>
</dbReference>
<dbReference type="Gene3D" id="3.30.420.10">
    <property type="entry name" value="Ribonuclease H-like superfamily/Ribonuclease H"/>
    <property type="match status" value="1"/>
</dbReference>
<dbReference type="InterPro" id="IPR036397">
    <property type="entry name" value="RNaseH_sf"/>
</dbReference>
<name>A0ABM4TNS5_DROSZ</name>
<proteinExistence type="predicted"/>
<sequence>MTADVVVKYLQQELFHTFGVPETIVSDNGSQFKSEPFQKLLNQHKISHSLTAVYAPQANATERVNSICCALRSSIHSGIGASPYYMAFGQHFVSSGSTYKLLRALGMLEGRAARFTQEDSLELVRSKAREVMRKQNEKNERQYNLRSREVVYQEGQEVYRKNFKQSNITGGYSAKLGPLYLKARIQRKLGNSCYELEGLQGRALGRYHAKDLKQ</sequence>
<feature type="domain" description="Integrase catalytic" evidence="1">
    <location>
        <begin position="1"/>
        <end position="60"/>
    </location>
</feature>
<organism evidence="2 3">
    <name type="scientific">Drosophila suzukii</name>
    <name type="common">Spotted-wing drosophila fruit fly</name>
    <dbReference type="NCBI Taxonomy" id="28584"/>
    <lineage>
        <taxon>Eukaryota</taxon>
        <taxon>Metazoa</taxon>
        <taxon>Ecdysozoa</taxon>
        <taxon>Arthropoda</taxon>
        <taxon>Hexapoda</taxon>
        <taxon>Insecta</taxon>
        <taxon>Pterygota</taxon>
        <taxon>Neoptera</taxon>
        <taxon>Endopterygota</taxon>
        <taxon>Diptera</taxon>
        <taxon>Brachycera</taxon>
        <taxon>Muscomorpha</taxon>
        <taxon>Ephydroidea</taxon>
        <taxon>Drosophilidae</taxon>
        <taxon>Drosophila</taxon>
        <taxon>Sophophora</taxon>
    </lineage>
</organism>
<protein>
    <recommendedName>
        <fullName evidence="1">Integrase catalytic domain-containing protein</fullName>
    </recommendedName>
</protein>
<dbReference type="GeneID" id="139352879"/>
<dbReference type="InterPro" id="IPR001584">
    <property type="entry name" value="Integrase_cat-core"/>
</dbReference>
<evidence type="ECO:0000313" key="3">
    <source>
        <dbReference type="RefSeq" id="XP_070851620.1"/>
    </source>
</evidence>
<reference evidence="3" key="1">
    <citation type="submission" date="2025-08" db="UniProtKB">
        <authorList>
            <consortium name="RefSeq"/>
        </authorList>
    </citation>
    <scope>IDENTIFICATION</scope>
</reference>
<dbReference type="SUPFAM" id="SSF53098">
    <property type="entry name" value="Ribonuclease H-like"/>
    <property type="match status" value="1"/>
</dbReference>
<dbReference type="PROSITE" id="PS50994">
    <property type="entry name" value="INTEGRASE"/>
    <property type="match status" value="1"/>
</dbReference>
<dbReference type="Proteomes" id="UP001652628">
    <property type="component" value="Chromosome 3"/>
</dbReference>
<evidence type="ECO:0000259" key="1">
    <source>
        <dbReference type="PROSITE" id="PS50994"/>
    </source>
</evidence>
<gene>
    <name evidence="3" type="primary">LOC139352879</name>
</gene>
<accession>A0ABM4TNS5</accession>